<dbReference type="Proteomes" id="UP000678513">
    <property type="component" value="Chromosome"/>
</dbReference>
<accession>A0ABX7Y2M9</accession>
<dbReference type="Pfam" id="PF13312">
    <property type="entry name" value="DUF4081"/>
    <property type="match status" value="1"/>
</dbReference>
<dbReference type="InterPro" id="IPR000182">
    <property type="entry name" value="GNAT_dom"/>
</dbReference>
<organism evidence="2 3">
    <name type="scientific">Arachnia rubra</name>
    <dbReference type="NCBI Taxonomy" id="1547448"/>
    <lineage>
        <taxon>Bacteria</taxon>
        <taxon>Bacillati</taxon>
        <taxon>Actinomycetota</taxon>
        <taxon>Actinomycetes</taxon>
        <taxon>Propionibacteriales</taxon>
        <taxon>Propionibacteriaceae</taxon>
        <taxon>Arachnia</taxon>
    </lineage>
</organism>
<keyword evidence="2" id="KW-0808">Transferase</keyword>
<dbReference type="EC" id="2.3.1.-" evidence="2"/>
<gene>
    <name evidence="2" type="ORF">J5A65_09080</name>
</gene>
<dbReference type="PROSITE" id="PS51186">
    <property type="entry name" value="GNAT"/>
    <property type="match status" value="1"/>
</dbReference>
<dbReference type="GO" id="GO:0016746">
    <property type="term" value="F:acyltransferase activity"/>
    <property type="evidence" value="ECO:0007669"/>
    <property type="project" value="UniProtKB-KW"/>
</dbReference>
<evidence type="ECO:0000313" key="2">
    <source>
        <dbReference type="EMBL" id="QUC07106.1"/>
    </source>
</evidence>
<keyword evidence="3" id="KW-1185">Reference proteome</keyword>
<dbReference type="EMBL" id="CP072384">
    <property type="protein sequence ID" value="QUC07106.1"/>
    <property type="molecule type" value="Genomic_DNA"/>
</dbReference>
<dbReference type="InterPro" id="IPR016181">
    <property type="entry name" value="Acyl_CoA_acyltransferase"/>
</dbReference>
<dbReference type="SUPFAM" id="SSF55729">
    <property type="entry name" value="Acyl-CoA N-acyltransferases (Nat)"/>
    <property type="match status" value="1"/>
</dbReference>
<dbReference type="Pfam" id="PF00583">
    <property type="entry name" value="Acetyltransf_1"/>
    <property type="match status" value="1"/>
</dbReference>
<dbReference type="RefSeq" id="WP_212321310.1">
    <property type="nucleotide sequence ID" value="NZ_AP024463.1"/>
</dbReference>
<sequence length="277" mass="30105">MTTRLRVLGPQDLPAIQELLSQRPVENLFLAHKLRQYGLDERALGFFHGFERDGELTAVCMDGGTLFPAGIDPEAIPAFVGAVGQSRHCASILGPSMMALGVYLGLATRFQGEWTNVVNVRQTQPLMVLTGPPLVVPDPRVRQLGTQDFDSYLAASVAMYTDEIGASPYKHGPGYGAHVKDRLRAGEAWGVVEQGRVIFKADLGPKVGPQAQLQGVWLEPALRGQGQSAALLAGMLAQAQETHPVISLYVNDFNTPAIRLYERLGFREVGSLSTIHY</sequence>
<keyword evidence="2" id="KW-0012">Acyltransferase</keyword>
<dbReference type="Gene3D" id="3.40.630.30">
    <property type="match status" value="1"/>
</dbReference>
<evidence type="ECO:0000313" key="3">
    <source>
        <dbReference type="Proteomes" id="UP000678513"/>
    </source>
</evidence>
<name>A0ABX7Y2M9_9ACTN</name>
<proteinExistence type="predicted"/>
<evidence type="ECO:0000259" key="1">
    <source>
        <dbReference type="PROSITE" id="PS51186"/>
    </source>
</evidence>
<reference evidence="2 3" key="1">
    <citation type="submission" date="2021-03" db="EMBL/GenBank/DDBJ databases">
        <title>Human Oral Microbial Genomes.</title>
        <authorList>
            <person name="Johnston C.D."/>
            <person name="Chen T."/>
            <person name="Dewhirst F.E."/>
        </authorList>
    </citation>
    <scope>NUCLEOTIDE SEQUENCE [LARGE SCALE GENOMIC DNA]</scope>
    <source>
        <strain evidence="2 3">DSMZ 100122</strain>
    </source>
</reference>
<dbReference type="InterPro" id="IPR025289">
    <property type="entry name" value="DUF4081"/>
</dbReference>
<feature type="domain" description="N-acetyltransferase" evidence="1">
    <location>
        <begin position="139"/>
        <end position="277"/>
    </location>
</feature>
<protein>
    <submittedName>
        <fullName evidence="2">GNAT family N-acetyltransferase</fullName>
        <ecNumber evidence="2">2.3.1.-</ecNumber>
    </submittedName>
</protein>